<protein>
    <submittedName>
        <fullName evidence="1">Uncharacterized protein</fullName>
    </submittedName>
</protein>
<dbReference type="STRING" id="243365.CV_4050"/>
<sequence length="67" mass="7456">MPDNQTLTPCKSCICHAHFITMPKFQGNCEQISANCPDFRQASAVFYFTAAANRAILLRFALKPSFA</sequence>
<dbReference type="AlphaFoldDB" id="Q7NQT7"/>
<evidence type="ECO:0000313" key="1">
    <source>
        <dbReference type="EMBL" id="AAQ61710.1"/>
    </source>
</evidence>
<dbReference type="KEGG" id="cvi:CV_4050"/>
<dbReference type="Proteomes" id="UP000001424">
    <property type="component" value="Chromosome"/>
</dbReference>
<dbReference type="HOGENOM" id="CLU_2804660_0_0_4"/>
<reference evidence="1 2" key="1">
    <citation type="journal article" date="2003" name="Proc. Natl. Acad. Sci. U.S.A.">
        <title>The complete genome sequence of Chromobacterium violaceum reveals remarkable and exploitable bacterial adaptability.</title>
        <authorList>
            <person name="Vasconcelos A.T.R."/>
            <person name="de Almeida D.F."/>
            <person name="Almeida F.C."/>
            <person name="de Almeida L.G.P."/>
            <person name="de Almeida R."/>
            <person name="Goncalves J.A.A."/>
            <person name="Andrade E.M."/>
            <person name="Antonio R.V."/>
            <person name="Araripe J."/>
            <person name="de Araujo M.F.F."/>
            <person name="Filho S.A."/>
            <person name="Azevedo V."/>
            <person name="Batista A.J."/>
            <person name="Bataus L.A.M."/>
            <person name="Batista J.S."/>
            <person name="Belo A."/>
            <person name="vander Berg C."/>
            <person name="Blamey J."/>
            <person name="Bogo M."/>
            <person name="Bonato S."/>
            <person name="Bordignon J."/>
            <person name="Brito C.A."/>
            <person name="Brocchi M."/>
            <person name="Burity H.A."/>
            <person name="Camargo A.A."/>
            <person name="Cardoso D.D.P."/>
            <person name="Carneiro N.P."/>
            <person name="Carraro D.M."/>
            <person name="Carvalho C.M.B."/>
            <person name="Cascardo J.C.M."/>
            <person name="Cavada B.S."/>
            <person name="Chueire L.M.O."/>
            <person name="Pasa T.B.C."/>
            <person name="Duran N."/>
            <person name="Fagundes N."/>
            <person name="Falcao C.L."/>
            <person name="Fantinatti F."/>
            <person name="Farias I.P."/>
            <person name="Felipe M.S.S."/>
            <person name="Ferrari L.P."/>
            <person name="Ferro J.A."/>
            <person name="Ferro M.I.T."/>
            <person name="Franco G.R."/>
            <person name="Freitas N.S.A."/>
            <person name="Furlan L.R."/>
            <person name="Gazzinelli R.T."/>
            <person name="Gomes E.A."/>
            <person name="Goncalves P.R."/>
            <person name="Grangeiro T.B."/>
            <person name="Grattapaglia D."/>
            <person name="Grisard E.C."/>
            <person name="Guimaraes C.T."/>
            <person name="Hanna E.S."/>
            <person name="Hungria M."/>
            <person name="Jardim S.N."/>
            <person name="Laurino J."/>
            <person name="Leoi L.C.T."/>
            <person name="Fassarella L."/>
            <person name="Lima A."/>
            <person name="Loureiro M.F."/>
            <person name="Lyra M.C.P."/>
            <person name="Macedo M."/>
            <person name="Madeira H.M.F."/>
            <person name="Manfio G.P."/>
            <person name="Maranhao A.Q."/>
            <person name="Martins W.S."/>
            <person name="di Mauro S.M.Z."/>
            <person name="de Medeiros S.R.B."/>
            <person name="Meissner R.D.V."/>
            <person name="Menck C.F.M."/>
            <person name="Moreira M.A.M."/>
            <person name="Nascimento F.F."/>
            <person name="Nicolas M.F."/>
            <person name="Oliveira J.G."/>
            <person name="Oliveira S.C."/>
            <person name="Paixao R.F.C."/>
            <person name="Parente J.A."/>
            <person name="Pedrosa F.O."/>
            <person name="Pena S.J.D."/>
            <person name="Perreira J.O."/>
            <person name="Perreira M."/>
            <person name="Pinto L.S.R.C."/>
            <person name="Pinto L.S."/>
            <person name="Porto J.I.R."/>
            <person name="Potrich D.P."/>
            <person name="Neto C.E.R."/>
            <person name="Reis A.M.M."/>
            <person name="Rigo L.U."/>
            <person name="Rondinelli E."/>
            <person name="dos Santos E.B.P."/>
            <person name="Santos F.R."/>
            <person name="Schneider M.P.C."/>
            <person name="Seuanez H.N."/>
            <person name="Silva A.M.R."/>
            <person name="da Silva A.L.C."/>
            <person name="Silva D.W."/>
            <person name="Silva R."/>
            <person name="Simoes I.C."/>
            <person name="Simon D."/>
            <person name="Soares C.M.A."/>
            <person name="Soares R.B.A."/>
            <person name="Souza E.M."/>
            <person name="Souza K.R.L."/>
            <person name="Souza R.C."/>
            <person name="Steffens M.B.R."/>
            <person name="Steindel M."/>
            <person name="Teixeira S.R."/>
            <person name="Urmenyi T."/>
            <person name="Vettore A."/>
            <person name="Wassem R."/>
            <person name="Zaha A."/>
            <person name="Simpson A.J.G."/>
        </authorList>
    </citation>
    <scope>NUCLEOTIDE SEQUENCE [LARGE SCALE GENOMIC DNA]</scope>
    <source>
        <strain evidence="2">ATCC 12472 / DSM 30191 / JCM 1249 / NBRC 12614 / NCIMB 9131 / NCTC 9757</strain>
    </source>
</reference>
<keyword evidence="2" id="KW-1185">Reference proteome</keyword>
<accession>Q7NQT7</accession>
<gene>
    <name evidence="1" type="ordered locus">CV_4050</name>
</gene>
<dbReference type="EMBL" id="AE016825">
    <property type="protein sequence ID" value="AAQ61710.1"/>
    <property type="molecule type" value="Genomic_DNA"/>
</dbReference>
<organism evidence="1 2">
    <name type="scientific">Chromobacterium violaceum (strain ATCC 12472 / DSM 30191 / JCM 1249 / CCUG 213 / NBRC 12614 / NCIMB 9131 / NCTC 9757 / MK)</name>
    <dbReference type="NCBI Taxonomy" id="243365"/>
    <lineage>
        <taxon>Bacteria</taxon>
        <taxon>Pseudomonadati</taxon>
        <taxon>Pseudomonadota</taxon>
        <taxon>Betaproteobacteria</taxon>
        <taxon>Neisseriales</taxon>
        <taxon>Chromobacteriaceae</taxon>
        <taxon>Chromobacterium</taxon>
    </lineage>
</organism>
<evidence type="ECO:0000313" key="2">
    <source>
        <dbReference type="Proteomes" id="UP000001424"/>
    </source>
</evidence>
<proteinExistence type="predicted"/>
<name>Q7NQT7_CHRVO</name>